<evidence type="ECO:0000313" key="3">
    <source>
        <dbReference type="Proteomes" id="UP000183894"/>
    </source>
</evidence>
<name>A0A1H7MXD3_HALLR</name>
<evidence type="ECO:0000256" key="1">
    <source>
        <dbReference type="SAM" id="MobiDB-lite"/>
    </source>
</evidence>
<reference evidence="2 3" key="1">
    <citation type="submission" date="2016-10" db="EMBL/GenBank/DDBJ databases">
        <authorList>
            <person name="de Groot N.N."/>
        </authorList>
    </citation>
    <scope>NUCLEOTIDE SEQUENCE [LARGE SCALE GENOMIC DNA]</scope>
    <source>
        <strain evidence="2 3">CDM_5</strain>
    </source>
</reference>
<dbReference type="AlphaFoldDB" id="A0A1H7MXD3"/>
<sequence length="32" mass="3717">MTWESLFDRAADSETTESDIAEALRARREDDE</sequence>
<feature type="region of interest" description="Disordered" evidence="1">
    <location>
        <begin position="1"/>
        <end position="20"/>
    </location>
</feature>
<proteinExistence type="predicted"/>
<protein>
    <submittedName>
        <fullName evidence="2">Uncharacterized protein</fullName>
    </submittedName>
</protein>
<dbReference type="Proteomes" id="UP000183894">
    <property type="component" value="Unassembled WGS sequence"/>
</dbReference>
<dbReference type="EMBL" id="FOAD01000003">
    <property type="protein sequence ID" value="SEL15854.1"/>
    <property type="molecule type" value="Genomic_DNA"/>
</dbReference>
<evidence type="ECO:0000313" key="2">
    <source>
        <dbReference type="EMBL" id="SEL15854.1"/>
    </source>
</evidence>
<feature type="compositionally biased region" description="Basic and acidic residues" evidence="1">
    <location>
        <begin position="1"/>
        <end position="12"/>
    </location>
</feature>
<organism evidence="2 3">
    <name type="scientific">Haloferax larsenii</name>
    <dbReference type="NCBI Taxonomy" id="302484"/>
    <lineage>
        <taxon>Archaea</taxon>
        <taxon>Methanobacteriati</taxon>
        <taxon>Methanobacteriota</taxon>
        <taxon>Stenosarchaea group</taxon>
        <taxon>Halobacteria</taxon>
        <taxon>Halobacteriales</taxon>
        <taxon>Haloferacaceae</taxon>
        <taxon>Haloferax</taxon>
    </lineage>
</organism>
<accession>A0A1H7MXD3</accession>
<gene>
    <name evidence="2" type="ORF">SAMN04488691_103124</name>
</gene>